<evidence type="ECO:0000256" key="6">
    <source>
        <dbReference type="ARBA" id="ARBA00022556"/>
    </source>
</evidence>
<dbReference type="GO" id="GO:0005886">
    <property type="term" value="C:plasma membrane"/>
    <property type="evidence" value="ECO:0007669"/>
    <property type="project" value="TreeGrafter"/>
</dbReference>
<accession>A0A7W9TMW5</accession>
<comment type="catalytic activity">
    <reaction evidence="13">
        <text>a lipid A disaccharide + ATP = a lipid IVA + ADP + H(+)</text>
        <dbReference type="Rhea" id="RHEA:67840"/>
        <dbReference type="ChEBI" id="CHEBI:15378"/>
        <dbReference type="ChEBI" id="CHEBI:30616"/>
        <dbReference type="ChEBI" id="CHEBI:176343"/>
        <dbReference type="ChEBI" id="CHEBI:176425"/>
        <dbReference type="ChEBI" id="CHEBI:456216"/>
        <dbReference type="EC" id="2.7.1.130"/>
    </reaction>
</comment>
<dbReference type="GO" id="GO:0005524">
    <property type="term" value="F:ATP binding"/>
    <property type="evidence" value="ECO:0007669"/>
    <property type="project" value="UniProtKB-UniRule"/>
</dbReference>
<dbReference type="RefSeq" id="WP_184142471.1">
    <property type="nucleotide sequence ID" value="NZ_JACHIB010000002.1"/>
</dbReference>
<evidence type="ECO:0000256" key="4">
    <source>
        <dbReference type="ARBA" id="ARBA00016436"/>
    </source>
</evidence>
<reference evidence="14 15" key="1">
    <citation type="submission" date="2020-08" db="EMBL/GenBank/DDBJ databases">
        <title>Genomic Encyclopedia of Type Strains, Phase IV (KMG-IV): sequencing the most valuable type-strain genomes for metagenomic binning, comparative biology and taxonomic classification.</title>
        <authorList>
            <person name="Goeker M."/>
        </authorList>
    </citation>
    <scope>NUCLEOTIDE SEQUENCE [LARGE SCALE GENOMIC DNA]</scope>
    <source>
        <strain evidence="14 15">DSM 12141</strain>
    </source>
</reference>
<sequence length="369" mass="38343">MNRRLEDFMLAAWSRRGGLSTLLLPLSRLYGLLSARRLRAGARAAWRAPVPVVVVGNILVGGTGKTPVTIAVCQALQARGWRPGIVSRGYGAAVGPRPRLSDEGAAAARLGDEPALIHAATGAPVAVHPRRALAAAALLAAHPDVDVLIADDGLQHTALARDLEIIVQDRRGTGNGRLLPAGPLREPPERLARADWLVTHLAAGEPAPPAASAVPALLNSRASPASPAGAARAPRAVVMRLEPKGATHLASGRDLPWDAWRAEQGAAPCSAAAGIGRPERFFAMLRAAGVVLARTLRVPDHQAIPAEALRGLPPGPILITPKDAVKCAAPHDPRLWAVRAAPVFSDPGWLDALDQALRAAAGRAGADGE</sequence>
<evidence type="ECO:0000256" key="10">
    <source>
        <dbReference type="ARBA" id="ARBA00022840"/>
    </source>
</evidence>
<comment type="similarity">
    <text evidence="13">Belongs to the LpxK family.</text>
</comment>
<keyword evidence="7 13" id="KW-0808">Transferase</keyword>
<evidence type="ECO:0000256" key="12">
    <source>
        <dbReference type="ARBA" id="ARBA00029757"/>
    </source>
</evidence>
<dbReference type="Proteomes" id="UP000541136">
    <property type="component" value="Unassembled WGS sequence"/>
</dbReference>
<keyword evidence="9 13" id="KW-0418">Kinase</keyword>
<gene>
    <name evidence="13" type="primary">lpxK</name>
    <name evidence="14" type="ORF">HNR28_000357</name>
</gene>
<keyword evidence="11 13" id="KW-0443">Lipid metabolism</keyword>
<feature type="binding site" evidence="13">
    <location>
        <begin position="59"/>
        <end position="66"/>
    </location>
    <ligand>
        <name>ATP</name>
        <dbReference type="ChEBI" id="CHEBI:30616"/>
    </ligand>
</feature>
<evidence type="ECO:0000256" key="11">
    <source>
        <dbReference type="ARBA" id="ARBA00023098"/>
    </source>
</evidence>
<dbReference type="EC" id="2.7.1.130" evidence="3 13"/>
<dbReference type="GO" id="GO:0009244">
    <property type="term" value="P:lipopolysaccharide core region biosynthetic process"/>
    <property type="evidence" value="ECO:0007669"/>
    <property type="project" value="TreeGrafter"/>
</dbReference>
<comment type="caution">
    <text evidence="14">The sequence shown here is derived from an EMBL/GenBank/DDBJ whole genome shotgun (WGS) entry which is preliminary data.</text>
</comment>
<protein>
    <recommendedName>
        <fullName evidence="4 13">Tetraacyldisaccharide 4'-kinase</fullName>
        <ecNumber evidence="3 13">2.7.1.130</ecNumber>
    </recommendedName>
    <alternativeName>
        <fullName evidence="12 13">Lipid A 4'-kinase</fullName>
    </alternativeName>
</protein>
<keyword evidence="8 13" id="KW-0547">Nucleotide-binding</keyword>
<dbReference type="SUPFAM" id="SSF52540">
    <property type="entry name" value="P-loop containing nucleoside triphosphate hydrolases"/>
    <property type="match status" value="1"/>
</dbReference>
<dbReference type="Pfam" id="PF02606">
    <property type="entry name" value="LpxK"/>
    <property type="match status" value="1"/>
</dbReference>
<evidence type="ECO:0000313" key="15">
    <source>
        <dbReference type="Proteomes" id="UP000541136"/>
    </source>
</evidence>
<comment type="function">
    <text evidence="1 13">Transfers the gamma-phosphate of ATP to the 4'-position of a tetraacyldisaccharide 1-phosphate intermediate (termed DS-1-P) to form tetraacyldisaccharide 1,4'-bis-phosphate (lipid IVA).</text>
</comment>
<evidence type="ECO:0000256" key="3">
    <source>
        <dbReference type="ARBA" id="ARBA00012071"/>
    </source>
</evidence>
<keyword evidence="10 13" id="KW-0067">ATP-binding</keyword>
<evidence type="ECO:0000256" key="13">
    <source>
        <dbReference type="HAMAP-Rule" id="MF_00409"/>
    </source>
</evidence>
<organism evidence="14 15">
    <name type="scientific">Castellaniella defragrans</name>
    <name type="common">Alcaligenes defragrans</name>
    <dbReference type="NCBI Taxonomy" id="75697"/>
    <lineage>
        <taxon>Bacteria</taxon>
        <taxon>Pseudomonadati</taxon>
        <taxon>Pseudomonadota</taxon>
        <taxon>Betaproteobacteria</taxon>
        <taxon>Burkholderiales</taxon>
        <taxon>Alcaligenaceae</taxon>
        <taxon>Castellaniella</taxon>
    </lineage>
</organism>
<evidence type="ECO:0000256" key="8">
    <source>
        <dbReference type="ARBA" id="ARBA00022741"/>
    </source>
</evidence>
<evidence type="ECO:0000256" key="9">
    <source>
        <dbReference type="ARBA" id="ARBA00022777"/>
    </source>
</evidence>
<dbReference type="GO" id="GO:0009029">
    <property type="term" value="F:lipid-A 4'-kinase activity"/>
    <property type="evidence" value="ECO:0007669"/>
    <property type="project" value="UniProtKB-UniRule"/>
</dbReference>
<dbReference type="NCBIfam" id="TIGR00682">
    <property type="entry name" value="lpxK"/>
    <property type="match status" value="1"/>
</dbReference>
<name>A0A7W9TMW5_CASDE</name>
<evidence type="ECO:0000313" key="14">
    <source>
        <dbReference type="EMBL" id="MBB6082337.1"/>
    </source>
</evidence>
<keyword evidence="5 13" id="KW-0444">Lipid biosynthesis</keyword>
<evidence type="ECO:0000256" key="2">
    <source>
        <dbReference type="ARBA" id="ARBA00004870"/>
    </source>
</evidence>
<dbReference type="AlphaFoldDB" id="A0A7W9TMW5"/>
<dbReference type="EMBL" id="JACHIB010000002">
    <property type="protein sequence ID" value="MBB6082337.1"/>
    <property type="molecule type" value="Genomic_DNA"/>
</dbReference>
<evidence type="ECO:0000256" key="7">
    <source>
        <dbReference type="ARBA" id="ARBA00022679"/>
    </source>
</evidence>
<dbReference type="InterPro" id="IPR003758">
    <property type="entry name" value="LpxK"/>
</dbReference>
<dbReference type="UniPathway" id="UPA00359">
    <property type="reaction ID" value="UER00482"/>
</dbReference>
<dbReference type="HAMAP" id="MF_00409">
    <property type="entry name" value="LpxK"/>
    <property type="match status" value="1"/>
</dbReference>
<keyword evidence="6 13" id="KW-0441">Lipid A biosynthesis</keyword>
<proteinExistence type="inferred from homology"/>
<dbReference type="InterPro" id="IPR027417">
    <property type="entry name" value="P-loop_NTPase"/>
</dbReference>
<evidence type="ECO:0000256" key="5">
    <source>
        <dbReference type="ARBA" id="ARBA00022516"/>
    </source>
</evidence>
<comment type="pathway">
    <text evidence="2 13">Glycolipid biosynthesis; lipid IV(A) biosynthesis; lipid IV(A) from (3R)-3-hydroxytetradecanoyl-[acyl-carrier-protein] and UDP-N-acetyl-alpha-D-glucosamine: step 6/6.</text>
</comment>
<dbReference type="PANTHER" id="PTHR42724:SF1">
    <property type="entry name" value="TETRAACYLDISACCHARIDE 4'-KINASE, MITOCHONDRIAL-RELATED"/>
    <property type="match status" value="1"/>
</dbReference>
<dbReference type="PANTHER" id="PTHR42724">
    <property type="entry name" value="TETRAACYLDISACCHARIDE 4'-KINASE"/>
    <property type="match status" value="1"/>
</dbReference>
<dbReference type="GO" id="GO:0009245">
    <property type="term" value="P:lipid A biosynthetic process"/>
    <property type="evidence" value="ECO:0007669"/>
    <property type="project" value="UniProtKB-UniRule"/>
</dbReference>
<evidence type="ECO:0000256" key="1">
    <source>
        <dbReference type="ARBA" id="ARBA00002274"/>
    </source>
</evidence>